<dbReference type="GO" id="GO:0005506">
    <property type="term" value="F:iron ion binding"/>
    <property type="evidence" value="ECO:0007669"/>
    <property type="project" value="UniProtKB-ARBA"/>
</dbReference>
<dbReference type="SMR" id="A0A9W6NRT2"/>
<sequence>MTELGAGGRLRSFRASSHECKRRDGRDMVEQDGFGDLLAARAAYTRAGWYALQQPLPGAVVDRLCGSVAHISGQDRPEVVFEDGSRVVRALHGCHRFDAACAALTRLPQFVALAETLLGGPVYVYQFKVNLKQPFEGRAWPWHQDFAFWLREDGMPTPNAVNIAVFLDEVHTGNGPLTVIPGSHRLGLLDVDTAPRSPGGRDWRRHVSADLEYTVAAERVAALAEDLGRYVAVGGRGTCFAFHPSIVHASSNNESADRRAILLITYNAVGNAPSSPTRPAFLVDRDTTPLTADSGFSW</sequence>
<accession>A0A9W6NRT2</accession>
<dbReference type="InterPro" id="IPR008775">
    <property type="entry name" value="Phytyl_CoA_dOase-like"/>
</dbReference>
<gene>
    <name evidence="1" type="ORF">GCM10017581_086640</name>
</gene>
<reference evidence="1" key="1">
    <citation type="journal article" date="2014" name="Int. J. Syst. Evol. Microbiol.">
        <title>Complete genome sequence of Corynebacterium casei LMG S-19264T (=DSM 44701T), isolated from a smear-ripened cheese.</title>
        <authorList>
            <consortium name="US DOE Joint Genome Institute (JGI-PGF)"/>
            <person name="Walter F."/>
            <person name="Albersmeier A."/>
            <person name="Kalinowski J."/>
            <person name="Ruckert C."/>
        </authorList>
    </citation>
    <scope>NUCLEOTIDE SEQUENCE</scope>
    <source>
        <strain evidence="1">VKM Ac-1321</strain>
    </source>
</reference>
<dbReference type="SUPFAM" id="SSF51197">
    <property type="entry name" value="Clavaminate synthase-like"/>
    <property type="match status" value="1"/>
</dbReference>
<dbReference type="GO" id="GO:0016706">
    <property type="term" value="F:2-oxoglutarate-dependent dioxygenase activity"/>
    <property type="evidence" value="ECO:0007669"/>
    <property type="project" value="UniProtKB-ARBA"/>
</dbReference>
<dbReference type="EMBL" id="BSFP01000081">
    <property type="protein sequence ID" value="GLL06914.1"/>
    <property type="molecule type" value="Genomic_DNA"/>
</dbReference>
<reference evidence="1" key="2">
    <citation type="submission" date="2023-01" db="EMBL/GenBank/DDBJ databases">
        <authorList>
            <person name="Sun Q."/>
            <person name="Evtushenko L."/>
        </authorList>
    </citation>
    <scope>NUCLEOTIDE SEQUENCE</scope>
    <source>
        <strain evidence="1">VKM Ac-1321</strain>
    </source>
</reference>
<dbReference type="PANTHER" id="PTHR20883:SF48">
    <property type="entry name" value="ECTOINE DIOXYGENASE"/>
    <property type="match status" value="1"/>
</dbReference>
<proteinExistence type="predicted"/>
<organism evidence="1 2">
    <name type="scientific">Dactylosporangium matsuzakiense</name>
    <dbReference type="NCBI Taxonomy" id="53360"/>
    <lineage>
        <taxon>Bacteria</taxon>
        <taxon>Bacillati</taxon>
        <taxon>Actinomycetota</taxon>
        <taxon>Actinomycetes</taxon>
        <taxon>Micromonosporales</taxon>
        <taxon>Micromonosporaceae</taxon>
        <taxon>Dactylosporangium</taxon>
    </lineage>
</organism>
<keyword evidence="2" id="KW-1185">Reference proteome</keyword>
<evidence type="ECO:0000313" key="2">
    <source>
        <dbReference type="Proteomes" id="UP001143480"/>
    </source>
</evidence>
<protein>
    <submittedName>
        <fullName evidence="1">L-proline 4-hydroxylase</fullName>
    </submittedName>
</protein>
<evidence type="ECO:0000313" key="1">
    <source>
        <dbReference type="EMBL" id="GLL06914.1"/>
    </source>
</evidence>
<dbReference type="AlphaFoldDB" id="A0A9W6NRT2"/>
<dbReference type="PANTHER" id="PTHR20883">
    <property type="entry name" value="PHYTANOYL-COA DIOXYGENASE DOMAIN CONTAINING 1"/>
    <property type="match status" value="1"/>
</dbReference>
<dbReference type="Gene3D" id="2.60.120.620">
    <property type="entry name" value="q2cbj1_9rhob like domain"/>
    <property type="match status" value="1"/>
</dbReference>
<name>A0A9W6NRT2_9ACTN</name>
<comment type="caution">
    <text evidence="1">The sequence shown here is derived from an EMBL/GenBank/DDBJ whole genome shotgun (WGS) entry which is preliminary data.</text>
</comment>
<dbReference type="Proteomes" id="UP001143480">
    <property type="component" value="Unassembled WGS sequence"/>
</dbReference>
<dbReference type="Pfam" id="PF05721">
    <property type="entry name" value="PhyH"/>
    <property type="match status" value="1"/>
</dbReference>